<evidence type="ECO:0000313" key="13">
    <source>
        <dbReference type="Proteomes" id="UP001629244"/>
    </source>
</evidence>
<feature type="transmembrane region" description="Helical" evidence="10">
    <location>
        <begin position="114"/>
        <end position="138"/>
    </location>
</feature>
<keyword evidence="4" id="KW-1003">Cell membrane</keyword>
<evidence type="ECO:0000256" key="9">
    <source>
        <dbReference type="ARBA" id="ARBA00023136"/>
    </source>
</evidence>
<feature type="transmembrane region" description="Helical" evidence="10">
    <location>
        <begin position="182"/>
        <end position="203"/>
    </location>
</feature>
<evidence type="ECO:0000256" key="8">
    <source>
        <dbReference type="ARBA" id="ARBA00023047"/>
    </source>
</evidence>
<dbReference type="PANTHER" id="PTHR30413:SF10">
    <property type="entry name" value="CAPSULE POLYSACCHARIDE EXPORT INNER-MEMBRANE PROTEIN CTRC"/>
    <property type="match status" value="1"/>
</dbReference>
<dbReference type="InterPro" id="IPR000412">
    <property type="entry name" value="ABC_2_transport"/>
</dbReference>
<dbReference type="EMBL" id="JBELQC010000001">
    <property type="protein sequence ID" value="MFL9840405.1"/>
    <property type="molecule type" value="Genomic_DNA"/>
</dbReference>
<evidence type="ECO:0000256" key="2">
    <source>
        <dbReference type="ARBA" id="ARBA00007783"/>
    </source>
</evidence>
<keyword evidence="9 10" id="KW-0472">Membrane</keyword>
<dbReference type="Proteomes" id="UP001629244">
    <property type="component" value="Unassembled WGS sequence"/>
</dbReference>
<evidence type="ECO:0000256" key="5">
    <source>
        <dbReference type="ARBA" id="ARBA00022597"/>
    </source>
</evidence>
<comment type="subcellular location">
    <subcellularLocation>
        <location evidence="1">Cell membrane</location>
        <topology evidence="1">Multi-pass membrane protein</topology>
    </subcellularLocation>
</comment>
<evidence type="ECO:0000256" key="1">
    <source>
        <dbReference type="ARBA" id="ARBA00004651"/>
    </source>
</evidence>
<dbReference type="Pfam" id="PF01061">
    <property type="entry name" value="ABC2_membrane"/>
    <property type="match status" value="1"/>
</dbReference>
<gene>
    <name evidence="12" type="ORF">ABS767_05465</name>
</gene>
<name>A0ABW8YMH6_9SPHN</name>
<feature type="transmembrane region" description="Helical" evidence="10">
    <location>
        <begin position="238"/>
        <end position="259"/>
    </location>
</feature>
<dbReference type="InterPro" id="IPR013525">
    <property type="entry name" value="ABC2_TM"/>
</dbReference>
<dbReference type="PRINTS" id="PR00164">
    <property type="entry name" value="ABC2TRNSPORT"/>
</dbReference>
<organism evidence="12 13">
    <name type="scientific">Sphingomonas plantiphila</name>
    <dbReference type="NCBI Taxonomy" id="3163295"/>
    <lineage>
        <taxon>Bacteria</taxon>
        <taxon>Pseudomonadati</taxon>
        <taxon>Pseudomonadota</taxon>
        <taxon>Alphaproteobacteria</taxon>
        <taxon>Sphingomonadales</taxon>
        <taxon>Sphingomonadaceae</taxon>
        <taxon>Sphingomonas</taxon>
    </lineage>
</organism>
<comment type="caution">
    <text evidence="12">The sequence shown here is derived from an EMBL/GenBank/DDBJ whole genome shotgun (WGS) entry which is preliminary data.</text>
</comment>
<feature type="transmembrane region" description="Helical" evidence="10">
    <location>
        <begin position="150"/>
        <end position="170"/>
    </location>
</feature>
<keyword evidence="8" id="KW-0625">Polysaccharide transport</keyword>
<dbReference type="PANTHER" id="PTHR30413">
    <property type="entry name" value="INNER MEMBRANE TRANSPORT PERMEASE"/>
    <property type="match status" value="1"/>
</dbReference>
<keyword evidence="13" id="KW-1185">Reference proteome</keyword>
<proteinExistence type="inferred from homology"/>
<keyword evidence="5" id="KW-0762">Sugar transport</keyword>
<sequence>MSAAPRHPSLRSALRVQGNVIGALILRELHTRFGRENIGYLWLFAEPMLLAVAVALLHSNHELPIAGGIRPIPFAIAGYGLFIMFRSVVSRAETVLEANRPLLHHRPVTITDMLIARMALEAVSTIVMLALLLGAAWLLGYADPIARPEAFAGAVALMCWFSFGLSMIVTTASHQSPMVGRLVHPLLYLSMPLSGAFFALSWFPESVRDLLVWVPTVHIFELLKEGQFVPFESRWIDLPYVVGWCGVLTLVGLFGLAHLRARIELS</sequence>
<comment type="similarity">
    <text evidence="2">Belongs to the ABC-2 integral membrane protein family.</text>
</comment>
<evidence type="ECO:0000256" key="7">
    <source>
        <dbReference type="ARBA" id="ARBA00022989"/>
    </source>
</evidence>
<evidence type="ECO:0000256" key="4">
    <source>
        <dbReference type="ARBA" id="ARBA00022475"/>
    </source>
</evidence>
<feature type="domain" description="ABC-2 type transporter transmembrane" evidence="11">
    <location>
        <begin position="21"/>
        <end position="228"/>
    </location>
</feature>
<protein>
    <submittedName>
        <fullName evidence="12">ABC transporter permease</fullName>
    </submittedName>
</protein>
<evidence type="ECO:0000259" key="11">
    <source>
        <dbReference type="Pfam" id="PF01061"/>
    </source>
</evidence>
<keyword evidence="3" id="KW-0813">Transport</keyword>
<keyword evidence="7 10" id="KW-1133">Transmembrane helix</keyword>
<evidence type="ECO:0000256" key="10">
    <source>
        <dbReference type="SAM" id="Phobius"/>
    </source>
</evidence>
<feature type="transmembrane region" description="Helical" evidence="10">
    <location>
        <begin position="63"/>
        <end position="85"/>
    </location>
</feature>
<evidence type="ECO:0000313" key="12">
    <source>
        <dbReference type="EMBL" id="MFL9840405.1"/>
    </source>
</evidence>
<reference evidence="12 13" key="1">
    <citation type="submission" date="2024-06" db="EMBL/GenBank/DDBJ databases">
        <authorList>
            <person name="Kaempfer P."/>
            <person name="Viver T."/>
        </authorList>
    </citation>
    <scope>NUCLEOTIDE SEQUENCE [LARGE SCALE GENOMIC DNA]</scope>
    <source>
        <strain evidence="12 13">ST-64</strain>
    </source>
</reference>
<evidence type="ECO:0000256" key="3">
    <source>
        <dbReference type="ARBA" id="ARBA00022448"/>
    </source>
</evidence>
<accession>A0ABW8YMH6</accession>
<feature type="transmembrane region" description="Helical" evidence="10">
    <location>
        <begin position="37"/>
        <end position="57"/>
    </location>
</feature>
<keyword evidence="6 10" id="KW-0812">Transmembrane</keyword>
<evidence type="ECO:0000256" key="6">
    <source>
        <dbReference type="ARBA" id="ARBA00022692"/>
    </source>
</evidence>
<dbReference type="RefSeq" id="WP_408077344.1">
    <property type="nucleotide sequence ID" value="NZ_JBELQC010000001.1"/>
</dbReference>